<comment type="caution">
    <text evidence="3">The sequence shown here is derived from an EMBL/GenBank/DDBJ whole genome shotgun (WGS) entry which is preliminary data.</text>
</comment>
<sequence length="199" mass="22220">MLSIALLLLVQTTTVNPSVQNVVNYLAGEMNTTAQARENPKIAEVQMTTCEVSFPNSESSVYLYQEQALLNKLNQPYRQRFLEIKPGTDDRSIESKSYKPRNAGNFINFCKRSLTERQVRPSDLGEYVCTVILTPIEGGYKGETPPAGCPATARGAVRITNTIILRPDGMDTSDRGYDANGRQVWGAGENFYQFRRGNR</sequence>
<protein>
    <submittedName>
        <fullName evidence="3">Chromophore lyase CpcT/CpeT</fullName>
    </submittedName>
</protein>
<dbReference type="CDD" id="cd16338">
    <property type="entry name" value="CpcT"/>
    <property type="match status" value="1"/>
</dbReference>
<dbReference type="Gene3D" id="2.40.128.590">
    <property type="entry name" value="CpcT/CpeT domain"/>
    <property type="match status" value="1"/>
</dbReference>
<keyword evidence="2 3" id="KW-0456">Lyase</keyword>
<comment type="similarity">
    <text evidence="1">Belongs to the CpcT/CpeT biliprotein lyase family.</text>
</comment>
<dbReference type="AlphaFoldDB" id="A0AAW9QQT3"/>
<reference evidence="3 4" key="1">
    <citation type="submission" date="2024-01" db="EMBL/GenBank/DDBJ databases">
        <title>Genomic insights into the taxonomy and metabolism of the cyanobacterium Pannus brasiliensis CCIBt3594.</title>
        <authorList>
            <person name="Machado M."/>
            <person name="Botero N.B."/>
            <person name="Andreote A.P.D."/>
            <person name="Feitosa A.M.T."/>
            <person name="Popin R."/>
            <person name="Sivonen K."/>
            <person name="Fiore M.F."/>
        </authorList>
    </citation>
    <scope>NUCLEOTIDE SEQUENCE [LARGE SCALE GENOMIC DNA]</scope>
    <source>
        <strain evidence="3 4">CCIBt3594</strain>
    </source>
</reference>
<keyword evidence="4" id="KW-1185">Reference proteome</keyword>
<dbReference type="Pfam" id="PF06206">
    <property type="entry name" value="CpeT"/>
    <property type="match status" value="1"/>
</dbReference>
<dbReference type="GO" id="GO:0016829">
    <property type="term" value="F:lyase activity"/>
    <property type="evidence" value="ECO:0007669"/>
    <property type="project" value="UniProtKB-KW"/>
</dbReference>
<evidence type="ECO:0000313" key="3">
    <source>
        <dbReference type="EMBL" id="MEG3436572.1"/>
    </source>
</evidence>
<evidence type="ECO:0000313" key="4">
    <source>
        <dbReference type="Proteomes" id="UP001328733"/>
    </source>
</evidence>
<evidence type="ECO:0000256" key="2">
    <source>
        <dbReference type="ARBA" id="ARBA00023239"/>
    </source>
</evidence>
<evidence type="ECO:0000256" key="1">
    <source>
        <dbReference type="ARBA" id="ARBA00008206"/>
    </source>
</evidence>
<dbReference type="InterPro" id="IPR010404">
    <property type="entry name" value="CpcT/CpeT"/>
</dbReference>
<organism evidence="3 4">
    <name type="scientific">Pannus brasiliensis CCIBt3594</name>
    <dbReference type="NCBI Taxonomy" id="1427578"/>
    <lineage>
        <taxon>Bacteria</taxon>
        <taxon>Bacillati</taxon>
        <taxon>Cyanobacteriota</taxon>
        <taxon>Cyanophyceae</taxon>
        <taxon>Oscillatoriophycideae</taxon>
        <taxon>Chroococcales</taxon>
        <taxon>Microcystaceae</taxon>
        <taxon>Pannus</taxon>
    </lineage>
</organism>
<dbReference type="PANTHER" id="PTHR35137:SF1">
    <property type="entry name" value="CHROMOPHORE LYASE CRL, CHLOROPLASTIC"/>
    <property type="match status" value="1"/>
</dbReference>
<dbReference type="RefSeq" id="WP_332864030.1">
    <property type="nucleotide sequence ID" value="NZ_JBAFSM010000008.1"/>
</dbReference>
<accession>A0AAW9QQT3</accession>
<dbReference type="InterPro" id="IPR038672">
    <property type="entry name" value="CpcT/CpeT_sf"/>
</dbReference>
<dbReference type="EMBL" id="JBAFSM010000008">
    <property type="protein sequence ID" value="MEG3436572.1"/>
    <property type="molecule type" value="Genomic_DNA"/>
</dbReference>
<proteinExistence type="inferred from homology"/>
<dbReference type="Proteomes" id="UP001328733">
    <property type="component" value="Unassembled WGS sequence"/>
</dbReference>
<name>A0AAW9QQT3_9CHRO</name>
<dbReference type="PANTHER" id="PTHR35137">
    <property type="entry name" value="CHROMOPHORE LYASE CRL, CHLOROPLASTIC"/>
    <property type="match status" value="1"/>
</dbReference>
<gene>
    <name evidence="3" type="ORF">V0288_05520</name>
</gene>